<feature type="region of interest" description="Disordered" evidence="1">
    <location>
        <begin position="1"/>
        <end position="41"/>
    </location>
</feature>
<dbReference type="EMBL" id="CABPRJ010000017">
    <property type="protein sequence ID" value="VVC25688.1"/>
    <property type="molecule type" value="Genomic_DNA"/>
</dbReference>
<proteinExistence type="predicted"/>
<name>A0A5E4M3H5_9HEMI</name>
<evidence type="ECO:0000313" key="2">
    <source>
        <dbReference type="EMBL" id="VVC25688.1"/>
    </source>
</evidence>
<dbReference type="Proteomes" id="UP000325440">
    <property type="component" value="Unassembled WGS sequence"/>
</dbReference>
<organism evidence="2 3">
    <name type="scientific">Cinara cedri</name>
    <dbReference type="NCBI Taxonomy" id="506608"/>
    <lineage>
        <taxon>Eukaryota</taxon>
        <taxon>Metazoa</taxon>
        <taxon>Ecdysozoa</taxon>
        <taxon>Arthropoda</taxon>
        <taxon>Hexapoda</taxon>
        <taxon>Insecta</taxon>
        <taxon>Pterygota</taxon>
        <taxon>Neoptera</taxon>
        <taxon>Paraneoptera</taxon>
        <taxon>Hemiptera</taxon>
        <taxon>Sternorrhyncha</taxon>
        <taxon>Aphidomorpha</taxon>
        <taxon>Aphidoidea</taxon>
        <taxon>Aphididae</taxon>
        <taxon>Lachninae</taxon>
        <taxon>Cinara</taxon>
    </lineage>
</organism>
<dbReference type="AlphaFoldDB" id="A0A5E4M3H5"/>
<accession>A0A5E4M3H5</accession>
<gene>
    <name evidence="2" type="ORF">CINCED_3A014221</name>
</gene>
<evidence type="ECO:0000313" key="3">
    <source>
        <dbReference type="Proteomes" id="UP000325440"/>
    </source>
</evidence>
<feature type="compositionally biased region" description="Basic and acidic residues" evidence="1">
    <location>
        <begin position="23"/>
        <end position="41"/>
    </location>
</feature>
<protein>
    <submittedName>
        <fullName evidence="2">Uncharacterized protein</fullName>
    </submittedName>
</protein>
<keyword evidence="3" id="KW-1185">Reference proteome</keyword>
<reference evidence="2 3" key="1">
    <citation type="submission" date="2019-08" db="EMBL/GenBank/DDBJ databases">
        <authorList>
            <person name="Alioto T."/>
            <person name="Alioto T."/>
            <person name="Gomez Garrido J."/>
        </authorList>
    </citation>
    <scope>NUCLEOTIDE SEQUENCE [LARGE SCALE GENOMIC DNA]</scope>
</reference>
<feature type="compositionally biased region" description="Polar residues" evidence="1">
    <location>
        <begin position="1"/>
        <end position="19"/>
    </location>
</feature>
<sequence>MNSAAQLQSNSGHSTQSPCVNDENGRRLEKSVPGVRTKENTDQVSNAKSFYASHELIIKMVTLTNHIHTILESDDVTYDEQSIDELASLFSRKDFQSYSELTLKCTLWRQIGDRIMMFIKEFDSIKRNMAHLSSCFIFVFYRMTELCCTPVNELKIELDTFIDNIREHVKYLDGALWKEWFSCDNKFKDWMFFIANVFISNENFVNEDEEVRIKNAVKYFKKVRYSHYDVSTKKPVPETHDDEIFTSGGKTNKRKYEENHRVNDENIKRIRVTGSKAGVFIKNSRKRLRKLLR</sequence>
<evidence type="ECO:0000256" key="1">
    <source>
        <dbReference type="SAM" id="MobiDB-lite"/>
    </source>
</evidence>